<dbReference type="PANTHER" id="PTHR11863">
    <property type="entry name" value="STEROL DESATURASE"/>
    <property type="match status" value="1"/>
</dbReference>
<reference evidence="6 7" key="1">
    <citation type="journal article" date="2016" name="Genome Biol. Evol.">
        <title>Divergent and convergent evolution of fungal pathogenicity.</title>
        <authorList>
            <person name="Shang Y."/>
            <person name="Xiao G."/>
            <person name="Zheng P."/>
            <person name="Cen K."/>
            <person name="Zhan S."/>
            <person name="Wang C."/>
        </authorList>
    </citation>
    <scope>NUCLEOTIDE SEQUENCE [LARGE SCALE GENOMIC DNA]</scope>
    <source>
        <strain evidence="6 7">RCEF 1005</strain>
    </source>
</reference>
<keyword evidence="4" id="KW-0472">Membrane</keyword>
<dbReference type="GO" id="GO:0005506">
    <property type="term" value="F:iron ion binding"/>
    <property type="evidence" value="ECO:0007669"/>
    <property type="project" value="InterPro"/>
</dbReference>
<feature type="domain" description="Fatty acid hydroxylase" evidence="5">
    <location>
        <begin position="192"/>
        <end position="338"/>
    </location>
</feature>
<comment type="subcellular location">
    <subcellularLocation>
        <location evidence="1">Membrane</location>
    </subcellularLocation>
</comment>
<dbReference type="AlphaFoldDB" id="A0A168FX36"/>
<dbReference type="OrthoDB" id="6354873at2759"/>
<keyword evidence="7" id="KW-1185">Reference proteome</keyword>
<dbReference type="InterPro" id="IPR050307">
    <property type="entry name" value="Sterol_Desaturase_Related"/>
</dbReference>
<dbReference type="InterPro" id="IPR006694">
    <property type="entry name" value="Fatty_acid_hydroxylase"/>
</dbReference>
<dbReference type="GO" id="GO:0016020">
    <property type="term" value="C:membrane"/>
    <property type="evidence" value="ECO:0007669"/>
    <property type="project" value="UniProtKB-SubCell"/>
</dbReference>
<evidence type="ECO:0000313" key="6">
    <source>
        <dbReference type="EMBL" id="OAA75727.1"/>
    </source>
</evidence>
<gene>
    <name evidence="6" type="ORF">LEL_07715</name>
</gene>
<name>A0A168FX36_CORDF</name>
<evidence type="ECO:0000256" key="1">
    <source>
        <dbReference type="ARBA" id="ARBA00004370"/>
    </source>
</evidence>
<keyword evidence="2" id="KW-0812">Transmembrane</keyword>
<dbReference type="EMBL" id="AZHF01000005">
    <property type="protein sequence ID" value="OAA75727.1"/>
    <property type="molecule type" value="Genomic_DNA"/>
</dbReference>
<dbReference type="STRING" id="1081108.A0A168FX36"/>
<dbReference type="Pfam" id="PF04116">
    <property type="entry name" value="FA_hydroxylase"/>
    <property type="match status" value="1"/>
</dbReference>
<evidence type="ECO:0000259" key="5">
    <source>
        <dbReference type="Pfam" id="PF04116"/>
    </source>
</evidence>
<protein>
    <submittedName>
        <fullName evidence="6">Fatty acid hydroxylase</fullName>
    </submittedName>
</protein>
<sequence>MSTETETVTASAVRRNPKDSIKSTWQAADKKTWTIWHWFFEILAVYPEELNAPIPVFQKTDKVPNSSAWSIHKWVLGYAAVPMLIHYAYSSYTGQNLTLGWALFLYGAWLNVTAIREIQTIRKLGQIWGYLDGDKHARDGVPDVRVREVVTSLLMTSTLRPAMAIGLAWDSSKTVDSLIGWPLAWLFIELTVYPIMVDFWFYWYHRAMHDVPWLWQFHRTHHLTKHPNTLLSLYADGWQELFDIVVIPVLAFYSCKAMGLPMGFYETWICYEYVIFVELFGHSGLRVRGAPALTAAPLLKYLNMELVIEDHDLHHRTGWKKSHNYGKQTRFWDTIFNTKTERIETREENVDYSVNASIPIF</sequence>
<comment type="caution">
    <text evidence="6">The sequence shown here is derived from an EMBL/GenBank/DDBJ whole genome shotgun (WGS) entry which is preliminary data.</text>
</comment>
<organism evidence="6 7">
    <name type="scientific">Akanthomyces lecanii RCEF 1005</name>
    <dbReference type="NCBI Taxonomy" id="1081108"/>
    <lineage>
        <taxon>Eukaryota</taxon>
        <taxon>Fungi</taxon>
        <taxon>Dikarya</taxon>
        <taxon>Ascomycota</taxon>
        <taxon>Pezizomycotina</taxon>
        <taxon>Sordariomycetes</taxon>
        <taxon>Hypocreomycetidae</taxon>
        <taxon>Hypocreales</taxon>
        <taxon>Cordycipitaceae</taxon>
        <taxon>Akanthomyces</taxon>
        <taxon>Cordyceps confragosa</taxon>
    </lineage>
</organism>
<evidence type="ECO:0000256" key="3">
    <source>
        <dbReference type="ARBA" id="ARBA00022989"/>
    </source>
</evidence>
<dbReference type="GO" id="GO:0016491">
    <property type="term" value="F:oxidoreductase activity"/>
    <property type="evidence" value="ECO:0007669"/>
    <property type="project" value="InterPro"/>
</dbReference>
<keyword evidence="3" id="KW-1133">Transmembrane helix</keyword>
<evidence type="ECO:0000256" key="2">
    <source>
        <dbReference type="ARBA" id="ARBA00022692"/>
    </source>
</evidence>
<evidence type="ECO:0000256" key="4">
    <source>
        <dbReference type="ARBA" id="ARBA00023136"/>
    </source>
</evidence>
<proteinExistence type="predicted"/>
<accession>A0A168FX36</accession>
<dbReference type="GO" id="GO:0008610">
    <property type="term" value="P:lipid biosynthetic process"/>
    <property type="evidence" value="ECO:0007669"/>
    <property type="project" value="InterPro"/>
</dbReference>
<evidence type="ECO:0000313" key="7">
    <source>
        <dbReference type="Proteomes" id="UP000076881"/>
    </source>
</evidence>
<dbReference type="Proteomes" id="UP000076881">
    <property type="component" value="Unassembled WGS sequence"/>
</dbReference>